<evidence type="ECO:0000256" key="2">
    <source>
        <dbReference type="SAM" id="SignalP"/>
    </source>
</evidence>
<sequence>MRRQTTAIFVLLGLLAVFVVQGSTEDTGSTPTADNAPAASNGTAAPLSTANETSADPAGTPEQAAEATVSSFTSIHSIFAASAVVLAHAL</sequence>
<proteinExistence type="predicted"/>
<dbReference type="AlphaFoldDB" id="O16596"/>
<protein>
    <submittedName>
        <fullName evidence="3">MS Related Protein</fullName>
    </submittedName>
</protein>
<keyword evidence="4" id="KW-1185">Reference proteome</keyword>
<accession>O16596</accession>
<gene>
    <name evidence="3 5" type="primary">msrp-6</name>
    <name evidence="3" type="ORF">CELE_D2062.6</name>
    <name evidence="5" type="ORF">D2062.6</name>
</gene>
<dbReference type="Proteomes" id="UP000001940">
    <property type="component" value="Chromosome II"/>
</dbReference>
<evidence type="ECO:0000313" key="3">
    <source>
        <dbReference type="EMBL" id="CCD68440.1"/>
    </source>
</evidence>
<feature type="region of interest" description="Disordered" evidence="1">
    <location>
        <begin position="24"/>
        <end position="65"/>
    </location>
</feature>
<dbReference type="InParanoid" id="O16596"/>
<dbReference type="STRING" id="6239.D2062.6.1"/>
<feature type="signal peptide" evidence="2">
    <location>
        <begin position="1"/>
        <end position="22"/>
    </location>
</feature>
<dbReference type="KEGG" id="cel:CELE_D2062.6"/>
<dbReference type="UCSC" id="D2062.6">
    <property type="organism name" value="c. elegans"/>
</dbReference>
<dbReference type="WormBase" id="D2062.6">
    <property type="protein sequence ID" value="CE09093"/>
    <property type="gene ID" value="WBGene00017058"/>
    <property type="gene designation" value="msrp-6"/>
</dbReference>
<dbReference type="Bgee" id="WBGene00017058">
    <property type="expression patterns" value="Expressed in material anatomical entity and 2 other cell types or tissues"/>
</dbReference>
<keyword evidence="2" id="KW-0732">Signal</keyword>
<dbReference type="CTD" id="173607"/>
<dbReference type="PaxDb" id="6239-D2062.6"/>
<reference evidence="3 4" key="1">
    <citation type="journal article" date="1998" name="Science">
        <title>Genome sequence of the nematode C. elegans: a platform for investigating biology.</title>
        <authorList>
            <consortium name="The C. elegans sequencing consortium"/>
            <person name="Sulson J.E."/>
            <person name="Waterston R."/>
        </authorList>
    </citation>
    <scope>NUCLEOTIDE SEQUENCE [LARGE SCALE GENOMIC DNA]</scope>
    <source>
        <strain evidence="3 4">Bristol N2</strain>
    </source>
</reference>
<organism evidence="3 4">
    <name type="scientific">Caenorhabditis elegans</name>
    <dbReference type="NCBI Taxonomy" id="6239"/>
    <lineage>
        <taxon>Eukaryota</taxon>
        <taxon>Metazoa</taxon>
        <taxon>Ecdysozoa</taxon>
        <taxon>Nematoda</taxon>
        <taxon>Chromadorea</taxon>
        <taxon>Rhabditida</taxon>
        <taxon>Rhabditina</taxon>
        <taxon>Rhabditomorpha</taxon>
        <taxon>Rhabditoidea</taxon>
        <taxon>Rhabditidae</taxon>
        <taxon>Peloderinae</taxon>
        <taxon>Caenorhabditis</taxon>
    </lineage>
</organism>
<evidence type="ECO:0000313" key="5">
    <source>
        <dbReference type="WormBase" id="D2062.6"/>
    </source>
</evidence>
<dbReference type="PIR" id="T31980">
    <property type="entry name" value="T31980"/>
</dbReference>
<dbReference type="GeneID" id="173607"/>
<dbReference type="AGR" id="WB:WBGene00017058"/>
<feature type="compositionally biased region" description="Polar residues" evidence="1">
    <location>
        <begin position="24"/>
        <end position="54"/>
    </location>
</feature>
<name>O16596_CAEEL</name>
<feature type="chain" id="PRO_5004157234" evidence="2">
    <location>
        <begin position="23"/>
        <end position="90"/>
    </location>
</feature>
<dbReference type="PhylomeDB" id="O16596"/>
<dbReference type="EMBL" id="BX284602">
    <property type="protein sequence ID" value="CCD68440.1"/>
    <property type="molecule type" value="Genomic_DNA"/>
</dbReference>
<evidence type="ECO:0000313" key="4">
    <source>
        <dbReference type="Proteomes" id="UP000001940"/>
    </source>
</evidence>
<evidence type="ECO:0000256" key="1">
    <source>
        <dbReference type="SAM" id="MobiDB-lite"/>
    </source>
</evidence>
<dbReference type="RefSeq" id="NP_494307.1">
    <property type="nucleotide sequence ID" value="NM_061906.7"/>
</dbReference>
<dbReference type="HOGENOM" id="CLU_2442844_0_0_1"/>